<evidence type="ECO:0000313" key="1">
    <source>
        <dbReference type="EMBL" id="BBD49886.1"/>
    </source>
</evidence>
<reference evidence="1" key="1">
    <citation type="journal article" date="2019" name="Microbes Environ.">
        <title>Genetic and Physiological Characteristics of a Novel Marine Propylene-Assimilating Halieaceae Bacterium Isolated from Seawater and the Diversity of Its Alkene and Epoxide Metabolism Genes.</title>
        <authorList>
            <person name="Suzuki T."/>
            <person name="Yazawa T."/>
            <person name="Morishita N."/>
            <person name="Maruyama A."/>
            <person name="Fuse H."/>
        </authorList>
    </citation>
    <scope>NUCLEOTIDE SEQUENCE</scope>
    <source>
        <strain evidence="1">PE-TB08W</strain>
    </source>
</reference>
<protein>
    <submittedName>
        <fullName evidence="1">Uncharacterized protein</fullName>
    </submittedName>
</protein>
<dbReference type="InterPro" id="IPR056131">
    <property type="entry name" value="DUF7714"/>
</dbReference>
<organism evidence="1">
    <name type="scientific">Alteromonadaceae bacterium PE-TB08W</name>
    <dbReference type="NCBI Taxonomy" id="1199097"/>
    <lineage>
        <taxon>Bacteria</taxon>
        <taxon>Pseudomonadati</taxon>
        <taxon>Pseudomonadota</taxon>
        <taxon>Gammaproteobacteria</taxon>
        <taxon>Alteromonadales</taxon>
        <taxon>Alteromonadaceae</taxon>
    </lineage>
</organism>
<dbReference type="Pfam" id="PF24830">
    <property type="entry name" value="DUF7714"/>
    <property type="match status" value="1"/>
</dbReference>
<dbReference type="EMBL" id="AB728560">
    <property type="protein sequence ID" value="BBD49886.1"/>
    <property type="molecule type" value="Genomic_DNA"/>
</dbReference>
<sequence length="311" mass="34685">MKEEQATVASNVLQVGRLKAQDNFTPLPYRGVSYQPYAGEMSESAIIAYLSCREVYRRTNVVVLHNTDGDHAVVAIQRVPGESLFVKVAKIEVLALPNSCVVALSEHKDPANRSSLAQLAVELKISPDQTLVVQGRFDHINIIHRPKPLRLKVVEVAPPNPPKLFALCEHVLSYASLPPICLDLERIDLNELCKSNQSDALLVPCRSGGLDQLGESIHFLDERPEQRKDWTLIGCERSLQFHRHYYGDEPPRIEMCPRALTGTVSKPTLLKCCMLEFDTELEGDLAVVPWGADLPMVERALREVSKGVDYA</sequence>
<name>A0A3G9E4R5_9ALTE</name>
<accession>A0A3G9E4R5</accession>
<proteinExistence type="predicted"/>
<dbReference type="AlphaFoldDB" id="A0A3G9E4R5"/>